<reference evidence="1" key="2">
    <citation type="journal article" date="2015" name="Fish Shellfish Immunol.">
        <title>Early steps in the European eel (Anguilla anguilla)-Vibrio vulnificus interaction in the gills: Role of the RtxA13 toxin.</title>
        <authorList>
            <person name="Callol A."/>
            <person name="Pajuelo D."/>
            <person name="Ebbesson L."/>
            <person name="Teles M."/>
            <person name="MacKenzie S."/>
            <person name="Amaro C."/>
        </authorList>
    </citation>
    <scope>NUCLEOTIDE SEQUENCE</scope>
</reference>
<proteinExistence type="predicted"/>
<evidence type="ECO:0000313" key="1">
    <source>
        <dbReference type="EMBL" id="JAI05819.1"/>
    </source>
</evidence>
<reference evidence="1" key="1">
    <citation type="submission" date="2014-11" db="EMBL/GenBank/DDBJ databases">
        <authorList>
            <person name="Amaro Gonzalez C."/>
        </authorList>
    </citation>
    <scope>NUCLEOTIDE SEQUENCE</scope>
</reference>
<dbReference type="AlphaFoldDB" id="A0A0E9XVV3"/>
<name>A0A0E9XVV3_ANGAN</name>
<protein>
    <submittedName>
        <fullName evidence="1">Uncharacterized protein</fullName>
    </submittedName>
</protein>
<organism evidence="1">
    <name type="scientific">Anguilla anguilla</name>
    <name type="common">European freshwater eel</name>
    <name type="synonym">Muraena anguilla</name>
    <dbReference type="NCBI Taxonomy" id="7936"/>
    <lineage>
        <taxon>Eukaryota</taxon>
        <taxon>Metazoa</taxon>
        <taxon>Chordata</taxon>
        <taxon>Craniata</taxon>
        <taxon>Vertebrata</taxon>
        <taxon>Euteleostomi</taxon>
        <taxon>Actinopterygii</taxon>
        <taxon>Neopterygii</taxon>
        <taxon>Teleostei</taxon>
        <taxon>Anguilliformes</taxon>
        <taxon>Anguillidae</taxon>
        <taxon>Anguilla</taxon>
    </lineage>
</organism>
<dbReference type="EMBL" id="GBXM01002759">
    <property type="protein sequence ID" value="JAI05819.1"/>
    <property type="molecule type" value="Transcribed_RNA"/>
</dbReference>
<accession>A0A0E9XVV3</accession>
<sequence>MSKYSPYFRNQLSRIRLPLLTILTLGSWRSCLQNCTSFPTKSPFSCKKGSPPEKFIFSIPDSFNKLSPLLASSIGRTNEVFAVWKQNPHL</sequence>